<dbReference type="Gene3D" id="1.20.1070.10">
    <property type="entry name" value="Rhodopsin 7-helix transmembrane proteins"/>
    <property type="match status" value="1"/>
</dbReference>
<feature type="transmembrane region" description="Helical" evidence="9">
    <location>
        <begin position="175"/>
        <end position="202"/>
    </location>
</feature>
<feature type="domain" description="G-protein coupled receptors family 1 profile" evidence="10">
    <location>
        <begin position="1"/>
        <end position="231"/>
    </location>
</feature>
<evidence type="ECO:0000256" key="9">
    <source>
        <dbReference type="SAM" id="Phobius"/>
    </source>
</evidence>
<dbReference type="Pfam" id="PF00001">
    <property type="entry name" value="7tm_1"/>
    <property type="match status" value="1"/>
</dbReference>
<feature type="region of interest" description="Disordered" evidence="8">
    <location>
        <begin position="259"/>
        <end position="279"/>
    </location>
</feature>
<keyword evidence="5 9" id="KW-0472">Membrane</keyword>
<organism evidence="11 12">
    <name type="scientific">Owenia fusiformis</name>
    <name type="common">Polychaete worm</name>
    <dbReference type="NCBI Taxonomy" id="6347"/>
    <lineage>
        <taxon>Eukaryota</taxon>
        <taxon>Metazoa</taxon>
        <taxon>Spiralia</taxon>
        <taxon>Lophotrochozoa</taxon>
        <taxon>Annelida</taxon>
        <taxon>Polychaeta</taxon>
        <taxon>Sedentaria</taxon>
        <taxon>Canalipalpata</taxon>
        <taxon>Sabellida</taxon>
        <taxon>Oweniida</taxon>
        <taxon>Oweniidae</taxon>
        <taxon>Owenia</taxon>
    </lineage>
</organism>
<keyword evidence="6" id="KW-0675">Receptor</keyword>
<gene>
    <name evidence="11" type="ORF">OFUS_LOCUS4987</name>
</gene>
<dbReference type="OrthoDB" id="2101615at2759"/>
<evidence type="ECO:0000256" key="7">
    <source>
        <dbReference type="ARBA" id="ARBA00023224"/>
    </source>
</evidence>
<feature type="transmembrane region" description="Helical" evidence="9">
    <location>
        <begin position="115"/>
        <end position="135"/>
    </location>
</feature>
<keyword evidence="3 9" id="KW-1133">Transmembrane helix</keyword>
<dbReference type="AlphaFoldDB" id="A0A8S4NB96"/>
<proteinExistence type="predicted"/>
<dbReference type="InterPro" id="IPR000276">
    <property type="entry name" value="GPCR_Rhodpsn"/>
</dbReference>
<dbReference type="Proteomes" id="UP000749559">
    <property type="component" value="Unassembled WGS sequence"/>
</dbReference>
<protein>
    <recommendedName>
        <fullName evidence="10">G-protein coupled receptors family 1 profile domain-containing protein</fullName>
    </recommendedName>
</protein>
<reference evidence="11" key="1">
    <citation type="submission" date="2022-03" db="EMBL/GenBank/DDBJ databases">
        <authorList>
            <person name="Martin C."/>
        </authorList>
    </citation>
    <scope>NUCLEOTIDE SEQUENCE</scope>
</reference>
<keyword evidence="4" id="KW-0297">G-protein coupled receptor</keyword>
<comment type="caution">
    <text evidence="11">The sequence shown here is derived from an EMBL/GenBank/DDBJ whole genome shotgun (WGS) entry which is preliminary data.</text>
</comment>
<name>A0A8S4NB96_OWEFU</name>
<dbReference type="GO" id="GO:0004930">
    <property type="term" value="F:G protein-coupled receptor activity"/>
    <property type="evidence" value="ECO:0007669"/>
    <property type="project" value="UniProtKB-KW"/>
</dbReference>
<feature type="transmembrane region" description="Helical" evidence="9">
    <location>
        <begin position="27"/>
        <end position="46"/>
    </location>
</feature>
<sequence>MCVLSIPFPAASSFSHKWLFGQAGCDWAAYISFFVGFSGVLILAMISVDRLIIIVATSVRMISKRVALLLIGACVAVSVVFATMPLLGWSSYTLEGANISCSVNWQGRSPGDTSYVITIFICCFLIPVGVIIYCYGRIYFHVRRTTSNLSFDTGIGPGTGMTVQMRKIFAMEKKMTLMIAIIVGTFLLSWSPYAIVSLWAAIGDPDSIPMVAVVIPAVIAKSGVIWNPFIYVVMNKNFRAALVRVLPFPCLKQTIEPTQRHDLRNRGKNSGNNDLNSKAVSPHRIQTTNDFIVNTPV</sequence>
<dbReference type="EMBL" id="CAIIXF020000002">
    <property type="protein sequence ID" value="CAH1778013.1"/>
    <property type="molecule type" value="Genomic_DNA"/>
</dbReference>
<feature type="compositionally biased region" description="Polar residues" evidence="8">
    <location>
        <begin position="268"/>
        <end position="279"/>
    </location>
</feature>
<feature type="transmembrane region" description="Helical" evidence="9">
    <location>
        <begin position="66"/>
        <end position="87"/>
    </location>
</feature>
<comment type="subcellular location">
    <subcellularLocation>
        <location evidence="1">Membrane</location>
        <topology evidence="1">Multi-pass membrane protein</topology>
    </subcellularLocation>
</comment>
<evidence type="ECO:0000256" key="8">
    <source>
        <dbReference type="SAM" id="MobiDB-lite"/>
    </source>
</evidence>
<dbReference type="PROSITE" id="PS50262">
    <property type="entry name" value="G_PROTEIN_RECEP_F1_2"/>
    <property type="match status" value="1"/>
</dbReference>
<evidence type="ECO:0000256" key="2">
    <source>
        <dbReference type="ARBA" id="ARBA00022692"/>
    </source>
</evidence>
<feature type="transmembrane region" description="Helical" evidence="9">
    <location>
        <begin position="208"/>
        <end position="234"/>
    </location>
</feature>
<evidence type="ECO:0000256" key="4">
    <source>
        <dbReference type="ARBA" id="ARBA00023040"/>
    </source>
</evidence>
<dbReference type="PANTHER" id="PTHR24240">
    <property type="entry name" value="OPSIN"/>
    <property type="match status" value="1"/>
</dbReference>
<dbReference type="SUPFAM" id="SSF81321">
    <property type="entry name" value="Family A G protein-coupled receptor-like"/>
    <property type="match status" value="1"/>
</dbReference>
<keyword evidence="2 9" id="KW-0812">Transmembrane</keyword>
<evidence type="ECO:0000256" key="6">
    <source>
        <dbReference type="ARBA" id="ARBA00023170"/>
    </source>
</evidence>
<dbReference type="PRINTS" id="PR00237">
    <property type="entry name" value="GPCRRHODOPSN"/>
</dbReference>
<evidence type="ECO:0000256" key="3">
    <source>
        <dbReference type="ARBA" id="ARBA00022989"/>
    </source>
</evidence>
<evidence type="ECO:0000259" key="10">
    <source>
        <dbReference type="PROSITE" id="PS50262"/>
    </source>
</evidence>
<dbReference type="GO" id="GO:0016020">
    <property type="term" value="C:membrane"/>
    <property type="evidence" value="ECO:0007669"/>
    <property type="project" value="UniProtKB-SubCell"/>
</dbReference>
<evidence type="ECO:0000313" key="11">
    <source>
        <dbReference type="EMBL" id="CAH1778013.1"/>
    </source>
</evidence>
<evidence type="ECO:0000256" key="5">
    <source>
        <dbReference type="ARBA" id="ARBA00023136"/>
    </source>
</evidence>
<dbReference type="CDD" id="cd14969">
    <property type="entry name" value="7tmA_Opsins_type2_animals"/>
    <property type="match status" value="1"/>
</dbReference>
<evidence type="ECO:0000313" key="12">
    <source>
        <dbReference type="Proteomes" id="UP000749559"/>
    </source>
</evidence>
<accession>A0A8S4NB96</accession>
<keyword evidence="12" id="KW-1185">Reference proteome</keyword>
<keyword evidence="7" id="KW-0807">Transducer</keyword>
<dbReference type="InterPro" id="IPR050125">
    <property type="entry name" value="GPCR_opsins"/>
</dbReference>
<evidence type="ECO:0000256" key="1">
    <source>
        <dbReference type="ARBA" id="ARBA00004141"/>
    </source>
</evidence>
<dbReference type="InterPro" id="IPR017452">
    <property type="entry name" value="GPCR_Rhodpsn_7TM"/>
</dbReference>